<gene>
    <name evidence="13" type="ORF">MANES_06G174400v8</name>
</gene>
<dbReference type="Gramene" id="Manes.06G174400.1.v8.1">
    <property type="protein sequence ID" value="Manes.06G174400.1.v8.1.CDS"/>
    <property type="gene ID" value="Manes.06G174400.v8.1"/>
</dbReference>
<dbReference type="NCBIfam" id="TIGR00794">
    <property type="entry name" value="kup"/>
    <property type="match status" value="1"/>
</dbReference>
<dbReference type="PANTHER" id="PTHR30540">
    <property type="entry name" value="OSMOTIC STRESS POTASSIUM TRANSPORTER"/>
    <property type="match status" value="1"/>
</dbReference>
<evidence type="ECO:0000256" key="7">
    <source>
        <dbReference type="ARBA" id="ARBA00022989"/>
    </source>
</evidence>
<dbReference type="STRING" id="3983.A0A2C9VRP5"/>
<dbReference type="Pfam" id="PF02705">
    <property type="entry name" value="K_trans"/>
    <property type="match status" value="1"/>
</dbReference>
<dbReference type="GO" id="GO:0016020">
    <property type="term" value="C:membrane"/>
    <property type="evidence" value="ECO:0000318"/>
    <property type="project" value="GO_Central"/>
</dbReference>
<evidence type="ECO:0000313" key="14">
    <source>
        <dbReference type="Proteomes" id="UP000091857"/>
    </source>
</evidence>
<feature type="transmembrane region" description="Helical" evidence="10">
    <location>
        <begin position="21"/>
        <end position="40"/>
    </location>
</feature>
<feature type="domain" description="K+ potassium transporter C-terminal" evidence="12">
    <location>
        <begin position="526"/>
        <end position="722"/>
    </location>
</feature>
<comment type="function">
    <text evidence="10">Potassium transporter.</text>
</comment>
<dbReference type="AlphaFoldDB" id="A0A2C9VRP5"/>
<dbReference type="GO" id="GO:0006813">
    <property type="term" value="P:potassium ion transport"/>
    <property type="evidence" value="ECO:0000318"/>
    <property type="project" value="GO_Central"/>
</dbReference>
<feature type="transmembrane region" description="Helical" evidence="10">
    <location>
        <begin position="150"/>
        <end position="173"/>
    </location>
</feature>
<evidence type="ECO:0000256" key="1">
    <source>
        <dbReference type="ARBA" id="ARBA00004651"/>
    </source>
</evidence>
<dbReference type="Proteomes" id="UP000091857">
    <property type="component" value="Chromosome 6"/>
</dbReference>
<feature type="transmembrane region" description="Helical" evidence="10">
    <location>
        <begin position="297"/>
        <end position="317"/>
    </location>
</feature>
<dbReference type="OMA" id="HGAYWSI"/>
<proteinExistence type="inferred from homology"/>
<keyword evidence="3" id="KW-0813">Transport</keyword>
<evidence type="ECO:0000259" key="12">
    <source>
        <dbReference type="Pfam" id="PF22776"/>
    </source>
</evidence>
<keyword evidence="8 10" id="KW-0406">Ion transport</keyword>
<feature type="transmembrane region" description="Helical" evidence="10">
    <location>
        <begin position="60"/>
        <end position="81"/>
    </location>
</feature>
<feature type="transmembrane region" description="Helical" evidence="10">
    <location>
        <begin position="477"/>
        <end position="495"/>
    </location>
</feature>
<dbReference type="InterPro" id="IPR053952">
    <property type="entry name" value="K_trans_C"/>
</dbReference>
<dbReference type="Gramene" id="Manes.06G174400.11.v8.1">
    <property type="protein sequence ID" value="Manes.06G174400.11.v8.1.CDS"/>
    <property type="gene ID" value="Manes.06G174400.v8.1"/>
</dbReference>
<evidence type="ECO:0000256" key="4">
    <source>
        <dbReference type="ARBA" id="ARBA00022538"/>
    </source>
</evidence>
<keyword evidence="5 10" id="KW-0812">Transmembrane</keyword>
<evidence type="ECO:0000256" key="3">
    <source>
        <dbReference type="ARBA" id="ARBA00022448"/>
    </source>
</evidence>
<keyword evidence="7 10" id="KW-1133">Transmembrane helix</keyword>
<sequence>MVQESGSATRESRLKLYKTTLLLAYQSFGVVYGDLCTSPIYVYKSTFSGSLQLYEEDNEIFGVLSLVFWTLTIIPLCKYIIFVLGADDNGEGGTFALYSLLCRRSKMGFLQSSHIENGFLSAQDSSVPTKETTTNLLIKEYFKKRHSSRVVLLLVVLLGTSMVIGDGILTPTMSVLSAVYGIQIKVPNLHENYTVAIACVVLVGLFALQHFGTHRVGFLFAPILLAWLLCLGGVGIYNIFHWNPGVINSLSPYYIYKFFQKAGKNGWRSLGGIFLCVTGAEAMFADLGHFSKLSLRIAFTVIVYPCLVLAYMGEAAYLSKHKDDLQSSFYKAVPEEIFWPVFLIATLATVVGSQAIISATFSLISQSRALGCFPRVKIVHTSNNIHGQIYIPEVNWLLMLLCLAVVSGFRDTAMIANAYGLAVVIVMFVTTLLMFLVISTVWNRNVLWAFLFVLVFGFVELCYFSACIANVDEGGWLSLVVSLLILTLMSTWHYGTSKKLAFELENKVSLDSLLTLGSNMGIARVPGICLVYSDVTSGAPPMFAHFVTNFPAFHQILIFVTLQSLMVPKVPECERFQIARIGPAEFSLFQCIVRYGYRDVRDSHDLETHLIENILRFLKCQGHSIEMAIREPTENGESGTRKVRFRINLEANNEVGEVMEAKEAGVAYMISKTSVRASGASSFVKKFAINIVYGFLRRNSRSPATALGIPPTSLIEVGMVYRV</sequence>
<dbReference type="GO" id="GO:0005886">
    <property type="term" value="C:plasma membrane"/>
    <property type="evidence" value="ECO:0007669"/>
    <property type="project" value="UniProtKB-SubCell"/>
</dbReference>
<keyword evidence="6 10" id="KW-0630">Potassium</keyword>
<evidence type="ECO:0000256" key="6">
    <source>
        <dbReference type="ARBA" id="ARBA00022958"/>
    </source>
</evidence>
<evidence type="ECO:0000256" key="9">
    <source>
        <dbReference type="ARBA" id="ARBA00023136"/>
    </source>
</evidence>
<feature type="transmembrane region" description="Helical" evidence="10">
    <location>
        <begin position="446"/>
        <end position="471"/>
    </location>
</feature>
<feature type="transmembrane region" description="Helical" evidence="10">
    <location>
        <begin position="266"/>
        <end position="285"/>
    </location>
</feature>
<dbReference type="Pfam" id="PF22776">
    <property type="entry name" value="K_trans_C"/>
    <property type="match status" value="1"/>
</dbReference>
<comment type="similarity">
    <text evidence="2 10">Belongs to the HAK/KUP transporter (TC 2.A.72.3) family.</text>
</comment>
<dbReference type="PANTHER" id="PTHR30540:SF137">
    <property type="entry name" value="POTASSIUM TRANSPORTER"/>
    <property type="match status" value="1"/>
</dbReference>
<evidence type="ECO:0000313" key="13">
    <source>
        <dbReference type="EMBL" id="OAY48651.1"/>
    </source>
</evidence>
<organism evidence="13 14">
    <name type="scientific">Manihot esculenta</name>
    <name type="common">Cassava</name>
    <name type="synonym">Jatropha manihot</name>
    <dbReference type="NCBI Taxonomy" id="3983"/>
    <lineage>
        <taxon>Eukaryota</taxon>
        <taxon>Viridiplantae</taxon>
        <taxon>Streptophyta</taxon>
        <taxon>Embryophyta</taxon>
        <taxon>Tracheophyta</taxon>
        <taxon>Spermatophyta</taxon>
        <taxon>Magnoliopsida</taxon>
        <taxon>eudicotyledons</taxon>
        <taxon>Gunneridae</taxon>
        <taxon>Pentapetalae</taxon>
        <taxon>rosids</taxon>
        <taxon>fabids</taxon>
        <taxon>Malpighiales</taxon>
        <taxon>Euphorbiaceae</taxon>
        <taxon>Crotonoideae</taxon>
        <taxon>Manihoteae</taxon>
        <taxon>Manihot</taxon>
    </lineage>
</organism>
<evidence type="ECO:0000256" key="8">
    <source>
        <dbReference type="ARBA" id="ARBA00023065"/>
    </source>
</evidence>
<keyword evidence="9 10" id="KW-0472">Membrane</keyword>
<feature type="transmembrane region" description="Helical" evidence="10">
    <location>
        <begin position="218"/>
        <end position="240"/>
    </location>
</feature>
<comment type="subcellular location">
    <subcellularLocation>
        <location evidence="1">Cell membrane</location>
        <topology evidence="1">Multi-pass membrane protein</topology>
    </subcellularLocation>
    <subcellularLocation>
        <location evidence="10">Membrane</location>
        <topology evidence="10">Multi-pass membrane protein</topology>
    </subcellularLocation>
</comment>
<name>A0A2C9VRP5_MANES</name>
<comment type="caution">
    <text evidence="10">Lacks conserved residue(s) required for the propagation of feature annotation.</text>
</comment>
<feature type="domain" description="K+ potassium transporter integral membrane" evidence="11">
    <location>
        <begin position="23"/>
        <end position="514"/>
    </location>
</feature>
<evidence type="ECO:0000259" key="11">
    <source>
        <dbReference type="Pfam" id="PF02705"/>
    </source>
</evidence>
<dbReference type="InterPro" id="IPR003855">
    <property type="entry name" value="K+_transporter"/>
</dbReference>
<evidence type="ECO:0000256" key="5">
    <source>
        <dbReference type="ARBA" id="ARBA00022692"/>
    </source>
</evidence>
<protein>
    <recommendedName>
        <fullName evidence="10">Potassium transporter</fullName>
    </recommendedName>
</protein>
<dbReference type="GO" id="GO:0015079">
    <property type="term" value="F:potassium ion transmembrane transporter activity"/>
    <property type="evidence" value="ECO:0000318"/>
    <property type="project" value="GO_Central"/>
</dbReference>
<feature type="transmembrane region" description="Helical" evidence="10">
    <location>
        <begin position="193"/>
        <end position="211"/>
    </location>
</feature>
<keyword evidence="4 10" id="KW-0633">Potassium transport</keyword>
<dbReference type="InterPro" id="IPR053951">
    <property type="entry name" value="K_trans_N"/>
</dbReference>
<feature type="transmembrane region" description="Helical" evidence="10">
    <location>
        <begin position="418"/>
        <end position="439"/>
    </location>
</feature>
<dbReference type="EMBL" id="CM004392">
    <property type="protein sequence ID" value="OAY48651.1"/>
    <property type="molecule type" value="Genomic_DNA"/>
</dbReference>
<feature type="transmembrane region" description="Helical" evidence="10">
    <location>
        <begin position="337"/>
        <end position="364"/>
    </location>
</feature>
<accession>A0A2C9VRP5</accession>
<evidence type="ECO:0000256" key="10">
    <source>
        <dbReference type="RuleBase" id="RU321113"/>
    </source>
</evidence>
<keyword evidence="14" id="KW-1185">Reference proteome</keyword>
<comment type="caution">
    <text evidence="13">The sequence shown here is derived from an EMBL/GenBank/DDBJ whole genome shotgun (WGS) entry which is preliminary data.</text>
</comment>
<evidence type="ECO:0000256" key="2">
    <source>
        <dbReference type="ARBA" id="ARBA00008440"/>
    </source>
</evidence>
<reference evidence="14" key="1">
    <citation type="journal article" date="2016" name="Nat. Biotechnol.">
        <title>Sequencing wild and cultivated cassava and related species reveals extensive interspecific hybridization and genetic diversity.</title>
        <authorList>
            <person name="Bredeson J.V."/>
            <person name="Lyons J.B."/>
            <person name="Prochnik S.E."/>
            <person name="Wu G.A."/>
            <person name="Ha C.M."/>
            <person name="Edsinger-Gonzales E."/>
            <person name="Grimwood J."/>
            <person name="Schmutz J."/>
            <person name="Rabbi I.Y."/>
            <person name="Egesi C."/>
            <person name="Nauluvula P."/>
            <person name="Lebot V."/>
            <person name="Ndunguru J."/>
            <person name="Mkamilo G."/>
            <person name="Bart R.S."/>
            <person name="Setter T.L."/>
            <person name="Gleadow R.M."/>
            <person name="Kulakow P."/>
            <person name="Ferguson M.E."/>
            <person name="Rounsley S."/>
            <person name="Rokhsar D.S."/>
        </authorList>
    </citation>
    <scope>NUCLEOTIDE SEQUENCE [LARGE SCALE GENOMIC DNA]</scope>
    <source>
        <strain evidence="14">cv. AM560-2</strain>
    </source>
</reference>